<feature type="non-terminal residue" evidence="1">
    <location>
        <position position="60"/>
    </location>
</feature>
<dbReference type="EMBL" id="JAHRHJ020000002">
    <property type="protein sequence ID" value="KAH9324996.1"/>
    <property type="molecule type" value="Genomic_DNA"/>
</dbReference>
<comment type="caution">
    <text evidence="1">The sequence shown here is derived from an EMBL/GenBank/DDBJ whole genome shotgun (WGS) entry which is preliminary data.</text>
</comment>
<name>A0AA38LIB5_TAXCH</name>
<keyword evidence="2" id="KW-1185">Reference proteome</keyword>
<reference evidence="1 2" key="1">
    <citation type="journal article" date="2021" name="Nat. Plants">
        <title>The Taxus genome provides insights into paclitaxel biosynthesis.</title>
        <authorList>
            <person name="Xiong X."/>
            <person name="Gou J."/>
            <person name="Liao Q."/>
            <person name="Li Y."/>
            <person name="Zhou Q."/>
            <person name="Bi G."/>
            <person name="Li C."/>
            <person name="Du R."/>
            <person name="Wang X."/>
            <person name="Sun T."/>
            <person name="Guo L."/>
            <person name="Liang H."/>
            <person name="Lu P."/>
            <person name="Wu Y."/>
            <person name="Zhang Z."/>
            <person name="Ro D.K."/>
            <person name="Shang Y."/>
            <person name="Huang S."/>
            <person name="Yan J."/>
        </authorList>
    </citation>
    <scope>NUCLEOTIDE SEQUENCE [LARGE SCALE GENOMIC DNA]</scope>
    <source>
        <strain evidence="1">Ta-2019</strain>
    </source>
</reference>
<dbReference type="AlphaFoldDB" id="A0AA38LIB5"/>
<dbReference type="Proteomes" id="UP000824469">
    <property type="component" value="Unassembled WGS sequence"/>
</dbReference>
<organism evidence="1 2">
    <name type="scientific">Taxus chinensis</name>
    <name type="common">Chinese yew</name>
    <name type="synonym">Taxus wallichiana var. chinensis</name>
    <dbReference type="NCBI Taxonomy" id="29808"/>
    <lineage>
        <taxon>Eukaryota</taxon>
        <taxon>Viridiplantae</taxon>
        <taxon>Streptophyta</taxon>
        <taxon>Embryophyta</taxon>
        <taxon>Tracheophyta</taxon>
        <taxon>Spermatophyta</taxon>
        <taxon>Pinopsida</taxon>
        <taxon>Pinidae</taxon>
        <taxon>Conifers II</taxon>
        <taxon>Cupressales</taxon>
        <taxon>Taxaceae</taxon>
        <taxon>Taxus</taxon>
    </lineage>
</organism>
<evidence type="ECO:0000313" key="1">
    <source>
        <dbReference type="EMBL" id="KAH9324996.1"/>
    </source>
</evidence>
<evidence type="ECO:0000313" key="2">
    <source>
        <dbReference type="Proteomes" id="UP000824469"/>
    </source>
</evidence>
<proteinExistence type="predicted"/>
<accession>A0AA38LIB5</accession>
<protein>
    <submittedName>
        <fullName evidence="1">Uncharacterized protein</fullName>
    </submittedName>
</protein>
<sequence length="60" mass="5782">MQNFGLTYGNSTNSHIVGVQFSTTVETHGITSSSSLPAIGGGSGAIVGFGSGGSSGYGGK</sequence>
<gene>
    <name evidence="1" type="ORF">KI387_005174</name>
</gene>